<reference evidence="5 6" key="1">
    <citation type="journal article" date="2016" name="Mol. Biol. Evol.">
        <title>Comparative Genomics of Early-Diverging Mushroom-Forming Fungi Provides Insights into the Origins of Lignocellulose Decay Capabilities.</title>
        <authorList>
            <person name="Nagy L.G."/>
            <person name="Riley R."/>
            <person name="Tritt A."/>
            <person name="Adam C."/>
            <person name="Daum C."/>
            <person name="Floudas D."/>
            <person name="Sun H."/>
            <person name="Yadav J.S."/>
            <person name="Pangilinan J."/>
            <person name="Larsson K.H."/>
            <person name="Matsuura K."/>
            <person name="Barry K."/>
            <person name="Labutti K."/>
            <person name="Kuo R."/>
            <person name="Ohm R.A."/>
            <person name="Bhattacharya S.S."/>
            <person name="Shirouzu T."/>
            <person name="Yoshinaga Y."/>
            <person name="Martin F.M."/>
            <person name="Grigoriev I.V."/>
            <person name="Hibbett D.S."/>
        </authorList>
    </citation>
    <scope>NUCLEOTIDE SEQUENCE [LARGE SCALE GENOMIC DNA]</scope>
    <source>
        <strain evidence="5 6">L-15889</strain>
    </source>
</reference>
<dbReference type="GO" id="GO:0005524">
    <property type="term" value="F:ATP binding"/>
    <property type="evidence" value="ECO:0007669"/>
    <property type="project" value="InterPro"/>
</dbReference>
<feature type="domain" description="Helicase C-terminal" evidence="4">
    <location>
        <begin position="274"/>
        <end position="423"/>
    </location>
</feature>
<dbReference type="InterPro" id="IPR014001">
    <property type="entry name" value="Helicase_ATP-bd"/>
</dbReference>
<dbReference type="InterPro" id="IPR006935">
    <property type="entry name" value="Helicase/UvrB_N"/>
</dbReference>
<evidence type="ECO:0000313" key="6">
    <source>
        <dbReference type="Proteomes" id="UP000076727"/>
    </source>
</evidence>
<dbReference type="GO" id="GO:0070125">
    <property type="term" value="P:mitochondrial translational elongation"/>
    <property type="evidence" value="ECO:0007669"/>
    <property type="project" value="TreeGrafter"/>
</dbReference>
<dbReference type="Proteomes" id="UP000076727">
    <property type="component" value="Unassembled WGS sequence"/>
</dbReference>
<feature type="region of interest" description="Disordered" evidence="2">
    <location>
        <begin position="430"/>
        <end position="451"/>
    </location>
</feature>
<keyword evidence="1" id="KW-0547">Nucleotide-binding</keyword>
<evidence type="ECO:0000259" key="3">
    <source>
        <dbReference type="PROSITE" id="PS51192"/>
    </source>
</evidence>
<dbReference type="GO" id="GO:0032042">
    <property type="term" value="P:mitochondrial DNA metabolic process"/>
    <property type="evidence" value="ECO:0007669"/>
    <property type="project" value="TreeGrafter"/>
</dbReference>
<evidence type="ECO:0000256" key="2">
    <source>
        <dbReference type="SAM" id="MobiDB-lite"/>
    </source>
</evidence>
<dbReference type="GO" id="GO:0005759">
    <property type="term" value="C:mitochondrial matrix"/>
    <property type="evidence" value="ECO:0007669"/>
    <property type="project" value="TreeGrafter"/>
</dbReference>
<dbReference type="PANTHER" id="PTHR47396:SF1">
    <property type="entry name" value="ATP-DEPENDENT HELICASE IRC3-RELATED"/>
    <property type="match status" value="1"/>
</dbReference>
<dbReference type="SMART" id="SM00490">
    <property type="entry name" value="HELICc"/>
    <property type="match status" value="1"/>
</dbReference>
<accession>A0A165T2F1</accession>
<evidence type="ECO:0000256" key="1">
    <source>
        <dbReference type="ARBA" id="ARBA00022806"/>
    </source>
</evidence>
<dbReference type="SMART" id="SM00487">
    <property type="entry name" value="DEXDc"/>
    <property type="match status" value="1"/>
</dbReference>
<dbReference type="EMBL" id="KV429039">
    <property type="protein sequence ID" value="KZT72830.1"/>
    <property type="molecule type" value="Genomic_DNA"/>
</dbReference>
<proteinExistence type="predicted"/>
<dbReference type="InterPro" id="IPR027417">
    <property type="entry name" value="P-loop_NTPase"/>
</dbReference>
<feature type="domain" description="Helicase ATP-binding" evidence="3">
    <location>
        <begin position="42"/>
        <end position="218"/>
    </location>
</feature>
<gene>
    <name evidence="5" type="ORF">DAEQUDRAFT_704532</name>
</gene>
<keyword evidence="1" id="KW-0347">Helicase</keyword>
<dbReference type="GO" id="GO:0016787">
    <property type="term" value="F:hydrolase activity"/>
    <property type="evidence" value="ECO:0007669"/>
    <property type="project" value="UniProtKB-KW"/>
</dbReference>
<evidence type="ECO:0000313" key="5">
    <source>
        <dbReference type="EMBL" id="KZT72830.1"/>
    </source>
</evidence>
<dbReference type="OrthoDB" id="270584at2759"/>
<dbReference type="Pfam" id="PF00271">
    <property type="entry name" value="Helicase_C"/>
    <property type="match status" value="1"/>
</dbReference>
<dbReference type="InterPro" id="IPR050742">
    <property type="entry name" value="Helicase_Restrict-Modif_Enz"/>
</dbReference>
<keyword evidence="6" id="KW-1185">Reference proteome</keyword>
<dbReference type="PROSITE" id="PS51194">
    <property type="entry name" value="HELICASE_CTER"/>
    <property type="match status" value="1"/>
</dbReference>
<dbReference type="STRING" id="1314783.A0A165T2F1"/>
<sequence length="658" mass="73383">MLCSIRRLWTTFSIYRRFYSVAADDLVVLRPYQEASIDACLNALKSGSSRIGVSLPTGSGKTTVFISLLNRITPPPENPRAKQALVVVNSIELARQTAAQAKKLHPEWSVEIEQGGKHHASGDADLTVATYHTLLRGERLAKFSPGKLKAVIVDEAHHAAAPSYRRILSHFHPAIRNPEEGFQPPEIEHAIAVLGFSATFSRHDGLALGSIFEQIVYHRDFLEMIKEQWLCNVQFTCVRANIDLSQVTINSHTGDFNPTSLAHVINTPTINKLILQTWLDRASERKSTLVFCVSLTHVQNLTEMFRQAGIDARYVYSRTPASERRVLIESFRKGEFPVLINCAVLTEGADIPNIDCVIVARPTRSRNVFAQMIGRGMRLSPGTDKEDCRVIDFVDSQNRVAGVVSLPTLLGLDPLEVIDDESLASLEERAAQSTLADGERSPPHHSAANVPEPKSVTYVDYENPFAFVDDAFGAPHIRKLSHLAWVGLGDDAYLLECLGQGFVRIERTQGDAEEAQYVASHTSPTLPMATAYRLKISPYRRAKEILRARTLEEAIRGAETFVLQKVVKGQHALGLRRHAKWRREPATQSQKDTIKKRWRARPALLDSNQGIEDRINRVTKGEAANILTRLRHGAQVCSPFRSDSSVLTSIHRSVTRRK</sequence>
<keyword evidence="5" id="KW-0378">Hydrolase</keyword>
<protein>
    <submittedName>
        <fullName evidence="5">p-loop containing nucleoside triphosphate hydrolase protein</fullName>
    </submittedName>
</protein>
<dbReference type="Gene3D" id="3.40.50.300">
    <property type="entry name" value="P-loop containing nucleotide triphosphate hydrolases"/>
    <property type="match status" value="2"/>
</dbReference>
<keyword evidence="1" id="KW-0067">ATP-binding</keyword>
<dbReference type="GO" id="GO:0061749">
    <property type="term" value="F:forked DNA-dependent helicase activity"/>
    <property type="evidence" value="ECO:0007669"/>
    <property type="project" value="TreeGrafter"/>
</dbReference>
<dbReference type="GO" id="GO:0036121">
    <property type="term" value="F:double-stranded DNA helicase activity"/>
    <property type="evidence" value="ECO:0007669"/>
    <property type="project" value="TreeGrafter"/>
</dbReference>
<dbReference type="Pfam" id="PF04851">
    <property type="entry name" value="ResIII"/>
    <property type="match status" value="1"/>
</dbReference>
<name>A0A165T2F1_9APHY</name>
<dbReference type="PROSITE" id="PS51192">
    <property type="entry name" value="HELICASE_ATP_BIND_1"/>
    <property type="match status" value="1"/>
</dbReference>
<dbReference type="InterPro" id="IPR001650">
    <property type="entry name" value="Helicase_C-like"/>
</dbReference>
<dbReference type="AlphaFoldDB" id="A0A165T2F1"/>
<evidence type="ECO:0000259" key="4">
    <source>
        <dbReference type="PROSITE" id="PS51194"/>
    </source>
</evidence>
<dbReference type="SUPFAM" id="SSF52540">
    <property type="entry name" value="P-loop containing nucleoside triphosphate hydrolases"/>
    <property type="match status" value="1"/>
</dbReference>
<organism evidence="5 6">
    <name type="scientific">Daedalea quercina L-15889</name>
    <dbReference type="NCBI Taxonomy" id="1314783"/>
    <lineage>
        <taxon>Eukaryota</taxon>
        <taxon>Fungi</taxon>
        <taxon>Dikarya</taxon>
        <taxon>Basidiomycota</taxon>
        <taxon>Agaricomycotina</taxon>
        <taxon>Agaricomycetes</taxon>
        <taxon>Polyporales</taxon>
        <taxon>Fomitopsis</taxon>
    </lineage>
</organism>
<dbReference type="CDD" id="cd18799">
    <property type="entry name" value="SF2_C_EcoAI-like"/>
    <property type="match status" value="1"/>
</dbReference>
<dbReference type="PANTHER" id="PTHR47396">
    <property type="entry name" value="TYPE I RESTRICTION ENZYME ECOKI R PROTEIN"/>
    <property type="match status" value="1"/>
</dbReference>
<dbReference type="GO" id="GO:0000403">
    <property type="term" value="F:Y-form DNA binding"/>
    <property type="evidence" value="ECO:0007669"/>
    <property type="project" value="TreeGrafter"/>
</dbReference>